<dbReference type="RefSeq" id="XP_032806340.1">
    <property type="nucleotide sequence ID" value="XM_032950449.1"/>
</dbReference>
<dbReference type="InterPro" id="IPR036236">
    <property type="entry name" value="Znf_C2H2_sf"/>
</dbReference>
<dbReference type="GeneID" id="116940522"/>
<evidence type="ECO:0000313" key="14">
    <source>
        <dbReference type="Proteomes" id="UP001318040"/>
    </source>
</evidence>
<dbReference type="PANTHER" id="PTHR46105:SF30">
    <property type="entry name" value="ZINC FINGER AND BTB DOMAIN CONTAINING 49"/>
    <property type="match status" value="1"/>
</dbReference>
<dbReference type="Pfam" id="PF13465">
    <property type="entry name" value="zf-H2C2_2"/>
    <property type="match status" value="1"/>
</dbReference>
<accession>A0AAJ7SX14</accession>
<dbReference type="SMART" id="SM00355">
    <property type="entry name" value="ZnF_C2H2"/>
    <property type="match status" value="7"/>
</dbReference>
<keyword evidence="9" id="KW-0539">Nucleus</keyword>
<dbReference type="Gene3D" id="3.30.160.60">
    <property type="entry name" value="Classic Zinc Finger"/>
    <property type="match status" value="7"/>
</dbReference>
<feature type="domain" description="C2H2-type" evidence="13">
    <location>
        <begin position="566"/>
        <end position="593"/>
    </location>
</feature>
<dbReference type="Pfam" id="PF00651">
    <property type="entry name" value="BTB"/>
    <property type="match status" value="1"/>
</dbReference>
<dbReference type="GO" id="GO:0000978">
    <property type="term" value="F:RNA polymerase II cis-regulatory region sequence-specific DNA binding"/>
    <property type="evidence" value="ECO:0007669"/>
    <property type="project" value="TreeGrafter"/>
</dbReference>
<gene>
    <name evidence="15" type="primary">LOC116940522</name>
</gene>
<dbReference type="PROSITE" id="PS00028">
    <property type="entry name" value="ZINC_FINGER_C2H2_1"/>
    <property type="match status" value="7"/>
</dbReference>
<feature type="region of interest" description="Disordered" evidence="11">
    <location>
        <begin position="322"/>
        <end position="345"/>
    </location>
</feature>
<feature type="domain" description="C2H2-type" evidence="13">
    <location>
        <begin position="510"/>
        <end position="537"/>
    </location>
</feature>
<dbReference type="PANTHER" id="PTHR46105">
    <property type="entry name" value="AGAP004733-PA"/>
    <property type="match status" value="1"/>
</dbReference>
<dbReference type="SUPFAM" id="SSF57667">
    <property type="entry name" value="beta-beta-alpha zinc fingers"/>
    <property type="match status" value="4"/>
</dbReference>
<dbReference type="AlphaFoldDB" id="A0AAJ7SX14"/>
<evidence type="ECO:0000256" key="2">
    <source>
        <dbReference type="ARBA" id="ARBA00022723"/>
    </source>
</evidence>
<feature type="compositionally biased region" description="Low complexity" evidence="11">
    <location>
        <begin position="11"/>
        <end position="29"/>
    </location>
</feature>
<keyword evidence="7" id="KW-0238">DNA-binding</keyword>
<name>A0AAJ7SX14_PETMA</name>
<feature type="region of interest" description="Disordered" evidence="11">
    <location>
        <begin position="270"/>
        <end position="291"/>
    </location>
</feature>
<feature type="compositionally biased region" description="Pro residues" evidence="11">
    <location>
        <begin position="278"/>
        <end position="287"/>
    </location>
</feature>
<feature type="region of interest" description="Disordered" evidence="11">
    <location>
        <begin position="991"/>
        <end position="1017"/>
    </location>
</feature>
<dbReference type="Pfam" id="PF00096">
    <property type="entry name" value="zf-C2H2"/>
    <property type="match status" value="4"/>
</dbReference>
<dbReference type="InterPro" id="IPR013087">
    <property type="entry name" value="Znf_C2H2_type"/>
</dbReference>
<feature type="region of interest" description="Disordered" evidence="11">
    <location>
        <begin position="677"/>
        <end position="701"/>
    </location>
</feature>
<dbReference type="SUPFAM" id="SSF54695">
    <property type="entry name" value="POZ domain"/>
    <property type="match status" value="1"/>
</dbReference>
<keyword evidence="14" id="KW-1185">Reference proteome</keyword>
<evidence type="ECO:0000259" key="12">
    <source>
        <dbReference type="PROSITE" id="PS50097"/>
    </source>
</evidence>
<dbReference type="PROSITE" id="PS50157">
    <property type="entry name" value="ZINC_FINGER_C2H2_2"/>
    <property type="match status" value="7"/>
</dbReference>
<evidence type="ECO:0000256" key="11">
    <source>
        <dbReference type="SAM" id="MobiDB-lite"/>
    </source>
</evidence>
<evidence type="ECO:0000256" key="10">
    <source>
        <dbReference type="PROSITE-ProRule" id="PRU00042"/>
    </source>
</evidence>
<dbReference type="FunFam" id="3.30.160.60:FF:001485">
    <property type="entry name" value="Krueppel-related zinc finger protein"/>
    <property type="match status" value="1"/>
</dbReference>
<dbReference type="FunFam" id="3.30.160.60:FF:002104">
    <property type="entry name" value="Si:ch211-266d19.4"/>
    <property type="match status" value="1"/>
</dbReference>
<evidence type="ECO:0000256" key="7">
    <source>
        <dbReference type="ARBA" id="ARBA00023125"/>
    </source>
</evidence>
<evidence type="ECO:0000256" key="6">
    <source>
        <dbReference type="ARBA" id="ARBA00023015"/>
    </source>
</evidence>
<sequence length="1017" mass="110991">MRRPSRRWDETASGAGSAHPAAPHAGATAPRPPAWEHGSYLLQQLHDQRIQGLLCDCTLMVRGVCFKAHKNVLAAFSGHFRNLFQNSSSQRRDVFHIQIDSVGGIGQILDFMYTSHLELSQENAHTMLELATNLQVQNIVNVCSSFLESQKNTEQDCTAKQSSGTLHTSESQSDDSITEKSHLANQTASGHSHVFSKNKKAQKFPLLARCAGNDEQESVQPNVSEATLVQRNGGGCSGAVLSDGGVALSSKQQGRQRRVVHPKKRELLEAREASDSPPAQPPSPPKTVPTHTLRKIKEMTTNSNGTEVNGGRHNCLLEDKSNDAEAAPASEQSKLKRMRPPKKTSLSYANATSASHEQTVQSDSAQNIEKSSAENIINLPLAAATHKTNVPRSQSALEKTDNYDKQTVLNSVVSVVPSVQKSHDMASEKAPVEQHELSLVGKPSLEPHATGRQYFCEDCGKAFPHPSNLETHKRSHTGEKPYVCRHCGRKFSQGGNLKLHVRRHTGEKPFMCDVCGKRFHASSEAQRHSVTHTQEKPHVCDICGKGFSIFNNLKEHRQVHASDRPFRCDVCGMCFRVPRCLTRHRARHAGQKPHSCEVCDKSFSGVGDLKRHMRIHTGERPYACDVCSKRFTRSAILRRHRAIHQRDPDAASAAPCPPIAESRDTGVSFAELFKRPAPAGESAGPSAAAPQRDPGEQQSFPRTDFMLANSSLSDKLTAETPNVIPTRTVEHFGQQHSRVAALTDYATHQAQREHHVKPVEATYVHSMQGDQRQQLQLPAPSSSGCPVPLVLQVEVSTPARPHADMHAQPSSGLHSQISMQLQACPRMPTSTLHHHQSAVTLTSSSPQVAAPLTAIHQQFSTNPSGGATCSGSNGMSAQIPHGHMMPVAIQSTVTEAQSQPSHLTSAVGPTMIQDSLLLMSHNSQEHSGTMPHVGRGIAPHLQSNPREVMRGGVQDEDGASERQQLHAEVGRSLELISSLALLEPGYRGHELYPAPATEQPLWGHSSKQQPHERGSTH</sequence>
<evidence type="ECO:0000256" key="4">
    <source>
        <dbReference type="ARBA" id="ARBA00022771"/>
    </source>
</evidence>
<evidence type="ECO:0000256" key="3">
    <source>
        <dbReference type="ARBA" id="ARBA00022737"/>
    </source>
</evidence>
<feature type="compositionally biased region" description="Low complexity" evidence="11">
    <location>
        <begin position="677"/>
        <end position="690"/>
    </location>
</feature>
<dbReference type="PROSITE" id="PS50097">
    <property type="entry name" value="BTB"/>
    <property type="match status" value="1"/>
</dbReference>
<feature type="compositionally biased region" description="Basic and acidic residues" evidence="11">
    <location>
        <begin position="1"/>
        <end position="10"/>
    </location>
</feature>
<feature type="domain" description="C2H2-type" evidence="13">
    <location>
        <begin position="454"/>
        <end position="481"/>
    </location>
</feature>
<organism evidence="14 15">
    <name type="scientific">Petromyzon marinus</name>
    <name type="common">Sea lamprey</name>
    <dbReference type="NCBI Taxonomy" id="7757"/>
    <lineage>
        <taxon>Eukaryota</taxon>
        <taxon>Metazoa</taxon>
        <taxon>Chordata</taxon>
        <taxon>Craniata</taxon>
        <taxon>Vertebrata</taxon>
        <taxon>Cyclostomata</taxon>
        <taxon>Hyperoartia</taxon>
        <taxon>Petromyzontiformes</taxon>
        <taxon>Petromyzontidae</taxon>
        <taxon>Petromyzon</taxon>
    </lineage>
</organism>
<dbReference type="GO" id="GO:0008270">
    <property type="term" value="F:zinc ion binding"/>
    <property type="evidence" value="ECO:0007669"/>
    <property type="project" value="UniProtKB-KW"/>
</dbReference>
<proteinExistence type="predicted"/>
<feature type="region of interest" description="Disordered" evidence="11">
    <location>
        <begin position="158"/>
        <end position="181"/>
    </location>
</feature>
<dbReference type="FunFam" id="3.30.160.60:FF:000478">
    <property type="entry name" value="Zinc finger protein 133"/>
    <property type="match status" value="1"/>
</dbReference>
<keyword evidence="2" id="KW-0479">Metal-binding</keyword>
<dbReference type="InterPro" id="IPR050457">
    <property type="entry name" value="ZnFinger_BTB_dom_contain"/>
</dbReference>
<feature type="domain" description="C2H2-type" evidence="13">
    <location>
        <begin position="622"/>
        <end position="649"/>
    </location>
</feature>
<keyword evidence="5" id="KW-0862">Zinc</keyword>
<dbReference type="KEGG" id="pmrn:116940522"/>
<evidence type="ECO:0000256" key="1">
    <source>
        <dbReference type="ARBA" id="ARBA00004123"/>
    </source>
</evidence>
<keyword evidence="6" id="KW-0805">Transcription regulation</keyword>
<evidence type="ECO:0000256" key="8">
    <source>
        <dbReference type="ARBA" id="ARBA00023163"/>
    </source>
</evidence>
<evidence type="ECO:0000259" key="13">
    <source>
        <dbReference type="PROSITE" id="PS50157"/>
    </source>
</evidence>
<feature type="domain" description="C2H2-type" evidence="13">
    <location>
        <begin position="482"/>
        <end position="509"/>
    </location>
</feature>
<evidence type="ECO:0000313" key="15">
    <source>
        <dbReference type="RefSeq" id="XP_032806340.1"/>
    </source>
</evidence>
<keyword evidence="8" id="KW-0804">Transcription</keyword>
<dbReference type="Gene3D" id="3.30.710.10">
    <property type="entry name" value="Potassium Channel Kv1.1, Chain A"/>
    <property type="match status" value="1"/>
</dbReference>
<dbReference type="FunFam" id="3.30.160.60:FF:001099">
    <property type="entry name" value="zinc finger and BTB domain-containing protein 49"/>
    <property type="match status" value="1"/>
</dbReference>
<reference evidence="15" key="1">
    <citation type="submission" date="2025-08" db="UniProtKB">
        <authorList>
            <consortium name="RefSeq"/>
        </authorList>
    </citation>
    <scope>IDENTIFICATION</scope>
    <source>
        <tissue evidence="15">Sperm</tissue>
    </source>
</reference>
<feature type="domain" description="BTB" evidence="12">
    <location>
        <begin position="55"/>
        <end position="121"/>
    </location>
</feature>
<dbReference type="Proteomes" id="UP001318040">
    <property type="component" value="Chromosome 9"/>
</dbReference>
<dbReference type="GO" id="GO:0000981">
    <property type="term" value="F:DNA-binding transcription factor activity, RNA polymerase II-specific"/>
    <property type="evidence" value="ECO:0007669"/>
    <property type="project" value="TreeGrafter"/>
</dbReference>
<comment type="subcellular location">
    <subcellularLocation>
        <location evidence="1">Nucleus</location>
    </subcellularLocation>
</comment>
<feature type="domain" description="C2H2-type" evidence="13">
    <location>
        <begin position="594"/>
        <end position="621"/>
    </location>
</feature>
<evidence type="ECO:0000256" key="5">
    <source>
        <dbReference type="ARBA" id="ARBA00022833"/>
    </source>
</evidence>
<keyword evidence="3" id="KW-0677">Repeat</keyword>
<protein>
    <submittedName>
        <fullName evidence="15">Zinc finger and BTB domain-containing protein 49-like</fullName>
    </submittedName>
</protein>
<feature type="domain" description="C2H2-type" evidence="13">
    <location>
        <begin position="538"/>
        <end position="565"/>
    </location>
</feature>
<dbReference type="InterPro" id="IPR000210">
    <property type="entry name" value="BTB/POZ_dom"/>
</dbReference>
<feature type="compositionally biased region" description="Polar residues" evidence="11">
    <location>
        <begin position="158"/>
        <end position="175"/>
    </location>
</feature>
<feature type="region of interest" description="Disordered" evidence="11">
    <location>
        <begin position="1"/>
        <end position="30"/>
    </location>
</feature>
<dbReference type="InterPro" id="IPR011333">
    <property type="entry name" value="SKP1/BTB/POZ_sf"/>
</dbReference>
<dbReference type="FunFam" id="3.30.160.60:FF:001289">
    <property type="entry name" value="Zinc finger protein 574"/>
    <property type="match status" value="2"/>
</dbReference>
<evidence type="ECO:0000256" key="9">
    <source>
        <dbReference type="ARBA" id="ARBA00023242"/>
    </source>
</evidence>
<dbReference type="SMART" id="SM00225">
    <property type="entry name" value="BTB"/>
    <property type="match status" value="1"/>
</dbReference>
<keyword evidence="4 10" id="KW-0863">Zinc-finger</keyword>
<dbReference type="GO" id="GO:0005634">
    <property type="term" value="C:nucleus"/>
    <property type="evidence" value="ECO:0007669"/>
    <property type="project" value="UniProtKB-SubCell"/>
</dbReference>